<dbReference type="Proteomes" id="UP000001600">
    <property type="component" value="Plasmid pAtK84c"/>
</dbReference>
<geneLocation type="plasmid" evidence="1 2">
    <name>pAtK84c</name>
</geneLocation>
<keyword evidence="1" id="KW-0614">Plasmid</keyword>
<dbReference type="HOGENOM" id="CLU_2340586_0_0_5"/>
<dbReference type="KEGG" id="ara:Arad_12036"/>
<reference evidence="1 2" key="1">
    <citation type="journal article" date="2009" name="J. Bacteriol.">
        <title>Genome sequences of three Agrobacterium biovars help elucidate the evolution of multichromosome genomes in bacteria.</title>
        <authorList>
            <person name="Slater S.C."/>
            <person name="Goldman B.S."/>
            <person name="Goodner B."/>
            <person name="Setubal J.C."/>
            <person name="Farrand S.K."/>
            <person name="Nester E.W."/>
            <person name="Burr T.J."/>
            <person name="Banta L."/>
            <person name="Dickerman A.W."/>
            <person name="Paulsen I."/>
            <person name="Otten L."/>
            <person name="Suen G."/>
            <person name="Welch R."/>
            <person name="Almeida N.F."/>
            <person name="Arnold F."/>
            <person name="Burton O.T."/>
            <person name="Du Z."/>
            <person name="Ewing A."/>
            <person name="Godsy E."/>
            <person name="Heisel S."/>
            <person name="Houmiel K.L."/>
            <person name="Jhaveri J."/>
            <person name="Lu J."/>
            <person name="Miller N.M."/>
            <person name="Norton S."/>
            <person name="Chen Q."/>
            <person name="Phoolcharoen W."/>
            <person name="Ohlin V."/>
            <person name="Ondrusek D."/>
            <person name="Pride N."/>
            <person name="Stricklin S.L."/>
            <person name="Sun J."/>
            <person name="Wheeler C."/>
            <person name="Wilson L."/>
            <person name="Zhu H."/>
            <person name="Wood D.W."/>
        </authorList>
    </citation>
    <scope>NUCLEOTIDE SEQUENCE [LARGE SCALE GENOMIC DNA]</scope>
    <source>
        <strain evidence="2">K84 / ATCC BAA-868</strain>
        <plasmid evidence="1 2">pAtK84c</plasmid>
    </source>
</reference>
<dbReference type="AlphaFoldDB" id="B9JPP8"/>
<organism evidence="1 2">
    <name type="scientific">Rhizobium rhizogenes (strain K84 / ATCC BAA-868)</name>
    <name type="common">Agrobacterium radiobacter</name>
    <dbReference type="NCBI Taxonomy" id="311403"/>
    <lineage>
        <taxon>Bacteria</taxon>
        <taxon>Pseudomonadati</taxon>
        <taxon>Pseudomonadota</taxon>
        <taxon>Alphaproteobacteria</taxon>
        <taxon>Hyphomicrobiales</taxon>
        <taxon>Rhizobiaceae</taxon>
        <taxon>Rhizobium/Agrobacterium group</taxon>
        <taxon>Rhizobium</taxon>
    </lineage>
</organism>
<dbReference type="EMBL" id="CP000631">
    <property type="protein sequence ID" value="ACM31117.1"/>
    <property type="molecule type" value="Genomic_DNA"/>
</dbReference>
<evidence type="ECO:0000313" key="2">
    <source>
        <dbReference type="Proteomes" id="UP000001600"/>
    </source>
</evidence>
<evidence type="ECO:0000313" key="1">
    <source>
        <dbReference type="EMBL" id="ACM31117.1"/>
    </source>
</evidence>
<gene>
    <name evidence="1" type="ordered locus">Arad_12036</name>
</gene>
<protein>
    <submittedName>
        <fullName evidence="1">Uncharacterized protein</fullName>
    </submittedName>
</protein>
<sequence length="97" mass="10728">MVKARLPTARHAFAHHGGGKRKLMSKVLNPMHEIGDGCPGVPIMGGNDRIDRIDFRFFYYCCGFDTHWTHVSIPPDGAALLVKLFENSGRCAARVCS</sequence>
<proteinExistence type="predicted"/>
<name>B9JPP8_RHIR8</name>
<accession>B9JPP8</accession>